<dbReference type="Pfam" id="PF01551">
    <property type="entry name" value="Peptidase_M23"/>
    <property type="match status" value="1"/>
</dbReference>
<dbReference type="CDD" id="cd12797">
    <property type="entry name" value="M23_peptidase"/>
    <property type="match status" value="1"/>
</dbReference>
<dbReference type="RefSeq" id="WP_350348009.1">
    <property type="nucleotide sequence ID" value="NZ_CP158374.1"/>
</dbReference>
<dbReference type="InterPro" id="IPR050570">
    <property type="entry name" value="Cell_wall_metabolism_enzyme"/>
</dbReference>
<gene>
    <name evidence="2" type="ORF">ABIQ69_15425</name>
</gene>
<protein>
    <submittedName>
        <fullName evidence="2">M23 family metallopeptidase</fullName>
        <ecNumber evidence="2">3.4.-.-</ecNumber>
    </submittedName>
</protein>
<dbReference type="AlphaFoldDB" id="A0AAU7W5U8"/>
<dbReference type="PANTHER" id="PTHR21666">
    <property type="entry name" value="PEPTIDASE-RELATED"/>
    <property type="match status" value="1"/>
</dbReference>
<dbReference type="EC" id="3.4.-.-" evidence="2"/>
<dbReference type="SUPFAM" id="SSF51261">
    <property type="entry name" value="Duplicated hybrid motif"/>
    <property type="match status" value="1"/>
</dbReference>
<accession>A0AAU7W5U8</accession>
<evidence type="ECO:0000313" key="2">
    <source>
        <dbReference type="EMBL" id="XBX81988.1"/>
    </source>
</evidence>
<dbReference type="InterPro" id="IPR016047">
    <property type="entry name" value="M23ase_b-sheet_dom"/>
</dbReference>
<proteinExistence type="predicted"/>
<dbReference type="Gene3D" id="2.70.70.10">
    <property type="entry name" value="Glucose Permease (Domain IIA)"/>
    <property type="match status" value="1"/>
</dbReference>
<evidence type="ECO:0000259" key="1">
    <source>
        <dbReference type="Pfam" id="PF01551"/>
    </source>
</evidence>
<dbReference type="EMBL" id="CP158374">
    <property type="protein sequence ID" value="XBX81988.1"/>
    <property type="molecule type" value="Genomic_DNA"/>
</dbReference>
<dbReference type="GO" id="GO:0004222">
    <property type="term" value="F:metalloendopeptidase activity"/>
    <property type="evidence" value="ECO:0007669"/>
    <property type="project" value="TreeGrafter"/>
</dbReference>
<keyword evidence="2" id="KW-0378">Hydrolase</keyword>
<name>A0AAU7W5U8_9MICO</name>
<reference evidence="2" key="1">
    <citation type="submission" date="2024-05" db="EMBL/GenBank/DDBJ databases">
        <authorList>
            <person name="Yu L."/>
        </authorList>
    </citation>
    <scope>NUCLEOTIDE SEQUENCE</scope>
    <source>
        <strain evidence="2">G08B096</strain>
    </source>
</reference>
<feature type="domain" description="M23ase beta-sheet core" evidence="1">
    <location>
        <begin position="25"/>
        <end position="111"/>
    </location>
</feature>
<dbReference type="InterPro" id="IPR011055">
    <property type="entry name" value="Dup_hybrid_motif"/>
</dbReference>
<organism evidence="2">
    <name type="scientific">Agromyces sp. G08B096</name>
    <dbReference type="NCBI Taxonomy" id="3156399"/>
    <lineage>
        <taxon>Bacteria</taxon>
        <taxon>Bacillati</taxon>
        <taxon>Actinomycetota</taxon>
        <taxon>Actinomycetes</taxon>
        <taxon>Micrococcales</taxon>
        <taxon>Microbacteriaceae</taxon>
        <taxon>Agromyces</taxon>
    </lineage>
</organism>
<dbReference type="PANTHER" id="PTHR21666:SF270">
    <property type="entry name" value="MUREIN HYDROLASE ACTIVATOR ENVC"/>
    <property type="match status" value="1"/>
</dbReference>
<sequence length="265" mass="27907">MSLATFYSNPDLADGFGATAGRVRPHGGTDFPHGFGTAIPALFSGVVVAKGVSAELGCYTQIKAANGKVFTYCHSANPSPLDVGDHVAQGETVNYVADRGYATGPHLHLAVGNTLAVGYSYCEDPMPWVRKALAGEDIASGGYAPAPSSGVLGPIVRSGADWAYRRPQGDLAKRVANALIGKGRLPADYNNDGDPREVFDTAVQVTLNYSGMFRGLEDGVIERGGCYGIQDYAIAFGDYSQHGGVRDGRPEVLSWSCFALGLERP</sequence>